<evidence type="ECO:0000313" key="10">
    <source>
        <dbReference type="EMBL" id="SIN76446.1"/>
    </source>
</evidence>
<sequence>MEFPFRLGIPQLFFFVFMISMGNAQDLQHDQRIYLSGKDAASAVLWDFKISDGKNAGIWTQLPVPSNWEMHGFGTLNYGHDHRDTNKLLGKEFGEYRLEFFAEKGWKGQTVNLVFDGSMTDTEVWVNGKSAGPIHQGGFYRFQFDISKLLSYGDTNLLEVTVRKVSDNESVNKAEREADFWIFGGIFRPVFLEVLPSFHFTRIAVDPRHDGNFSGLVLLNKVPKSSWLDIELIDPNSGQTVGEFQQSIDSDSVSFSHQFSTIRAWNPESPTLYNAIFRWMDEEGVLFEKSETIGFRSVALKEKDGLYINGVKVILKGVNRHSFYPTSGRALSDSNHVEDILLMKEMNMNAVRMSHYPPDEKFLELADSLGLFVLDEVTGLQDAYDELIGPKLIQETVLRDANHPSVILWNHGNEGGWNFENEPAFHQVDIQKRPVIYPWLLRNHIDTFHYPTYNSKEGRLDRGVDVFMPTELLHGLYVGGAGAGLGDFWTKYSGNPLFAGGFLWAFSDEAVKRADRSDSLDSDGNHAPDGILGPFREKEGSFYSIQSVFSPIQLDFLEEGISVGGKVNVTNHYLFSDLNTCQLRIEVLKIKGWQGTSVLSSNSISLPALRPGQSALVDLQLPDQWKEGDVLKITAVGIHGEKLTTWAKPLREPKEGIRRYFNSNEIEIYPIKVRESTADVQVEVDGKLFFFGKKSGNLELVKVGRRFFYLSQNPKLEGVKLEPTKVSWKKIKDGSIEIHSSFQDQLGDIIWTVLPNAQLKMEASISQIPTPSKELLGVGFHFPDSLIVKADLITDGPYRVWKNRREGVGFGLWGKKYNDTQTGYSLEDLQYPEFKGYYSNFHAAKLITHEGEIEIKTETPGIFLSLFKPKYPAESTFGVMPTQTESDLSFLYDIPAMGTKFHLGAEMGPVQNESPERRIQPLILWFNFR</sequence>
<keyword evidence="4 10" id="KW-0378">Hydrolase</keyword>
<dbReference type="GO" id="GO:0004565">
    <property type="term" value="F:beta-galactosidase activity"/>
    <property type="evidence" value="ECO:0007669"/>
    <property type="project" value="UniProtKB-EC"/>
</dbReference>
<evidence type="ECO:0000259" key="7">
    <source>
        <dbReference type="Pfam" id="PF02836"/>
    </source>
</evidence>
<dbReference type="PANTHER" id="PTHR46323:SF2">
    <property type="entry name" value="BETA-GALACTOSIDASE"/>
    <property type="match status" value="1"/>
</dbReference>
<dbReference type="SUPFAM" id="SSF49785">
    <property type="entry name" value="Galactose-binding domain-like"/>
    <property type="match status" value="1"/>
</dbReference>
<proteinExistence type="inferred from homology"/>
<dbReference type="Pfam" id="PF02836">
    <property type="entry name" value="Glyco_hydro_2_C"/>
    <property type="match status" value="1"/>
</dbReference>
<dbReference type="Gene3D" id="2.60.40.10">
    <property type="entry name" value="Immunoglobulins"/>
    <property type="match status" value="2"/>
</dbReference>
<name>A0A1N6E094_9BACT</name>
<dbReference type="InterPro" id="IPR032312">
    <property type="entry name" value="LacZ_4"/>
</dbReference>
<dbReference type="GO" id="GO:0005990">
    <property type="term" value="P:lactose catabolic process"/>
    <property type="evidence" value="ECO:0007669"/>
    <property type="project" value="TreeGrafter"/>
</dbReference>
<dbReference type="PRINTS" id="PR00132">
    <property type="entry name" value="GLHYDRLASE2"/>
</dbReference>
<dbReference type="AlphaFoldDB" id="A0A1N6E094"/>
<evidence type="ECO:0000256" key="3">
    <source>
        <dbReference type="ARBA" id="ARBA00012756"/>
    </source>
</evidence>
<organism evidence="10 11">
    <name type="scientific">Algoriphagus halophilus</name>
    <dbReference type="NCBI Taxonomy" id="226505"/>
    <lineage>
        <taxon>Bacteria</taxon>
        <taxon>Pseudomonadati</taxon>
        <taxon>Bacteroidota</taxon>
        <taxon>Cytophagia</taxon>
        <taxon>Cytophagales</taxon>
        <taxon>Cyclobacteriaceae</taxon>
        <taxon>Algoriphagus</taxon>
    </lineage>
</organism>
<evidence type="ECO:0000313" key="11">
    <source>
        <dbReference type="Proteomes" id="UP000185221"/>
    </source>
</evidence>
<dbReference type="InterPro" id="IPR006101">
    <property type="entry name" value="Glyco_hydro_2"/>
</dbReference>
<dbReference type="InterPro" id="IPR017853">
    <property type="entry name" value="GH"/>
</dbReference>
<dbReference type="InterPro" id="IPR013783">
    <property type="entry name" value="Ig-like_fold"/>
</dbReference>
<comment type="catalytic activity">
    <reaction evidence="1">
        <text>Hydrolysis of terminal non-reducing beta-D-galactose residues in beta-D-galactosides.</text>
        <dbReference type="EC" id="3.2.1.23"/>
    </reaction>
</comment>
<dbReference type="EC" id="3.2.1.23" evidence="3"/>
<accession>A0A1N6E094</accession>
<dbReference type="EMBL" id="FSRC01000001">
    <property type="protein sequence ID" value="SIN76446.1"/>
    <property type="molecule type" value="Genomic_DNA"/>
</dbReference>
<evidence type="ECO:0000259" key="6">
    <source>
        <dbReference type="Pfam" id="PF00703"/>
    </source>
</evidence>
<evidence type="ECO:0000256" key="4">
    <source>
        <dbReference type="ARBA" id="ARBA00022801"/>
    </source>
</evidence>
<reference evidence="11" key="1">
    <citation type="submission" date="2016-11" db="EMBL/GenBank/DDBJ databases">
        <authorList>
            <person name="Varghese N."/>
            <person name="Submissions S."/>
        </authorList>
    </citation>
    <scope>NUCLEOTIDE SEQUENCE [LARGE SCALE GENOMIC DNA]</scope>
    <source>
        <strain evidence="11">DSM 15292</strain>
    </source>
</reference>
<evidence type="ECO:0000256" key="1">
    <source>
        <dbReference type="ARBA" id="ARBA00001412"/>
    </source>
</evidence>
<comment type="similarity">
    <text evidence="2">Belongs to the glycosyl hydrolase 2 family.</text>
</comment>
<dbReference type="Pfam" id="PF00703">
    <property type="entry name" value="Glyco_hydro_2"/>
    <property type="match status" value="1"/>
</dbReference>
<dbReference type="PANTHER" id="PTHR46323">
    <property type="entry name" value="BETA-GALACTOSIDASE"/>
    <property type="match status" value="1"/>
</dbReference>
<keyword evidence="5" id="KW-0326">Glycosidase</keyword>
<dbReference type="GO" id="GO:0009341">
    <property type="term" value="C:beta-galactosidase complex"/>
    <property type="evidence" value="ECO:0007669"/>
    <property type="project" value="TreeGrafter"/>
</dbReference>
<dbReference type="Gene3D" id="3.20.20.80">
    <property type="entry name" value="Glycosidases"/>
    <property type="match status" value="1"/>
</dbReference>
<feature type="domain" description="Glycoside hydrolase family 2 catalytic" evidence="7">
    <location>
        <begin position="300"/>
        <end position="437"/>
    </location>
</feature>
<dbReference type="SUPFAM" id="SSF49303">
    <property type="entry name" value="beta-Galactosidase/glucuronidase domain"/>
    <property type="match status" value="2"/>
</dbReference>
<evidence type="ECO:0000259" key="9">
    <source>
        <dbReference type="Pfam" id="PF16353"/>
    </source>
</evidence>
<dbReference type="SUPFAM" id="SSF51445">
    <property type="entry name" value="(Trans)glycosidases"/>
    <property type="match status" value="1"/>
</dbReference>
<dbReference type="InterPro" id="IPR006103">
    <property type="entry name" value="Glyco_hydro_2_cat"/>
</dbReference>
<feature type="domain" description="Glycoside hydrolase family 2 immunoglobulin-like beta-sandwich" evidence="6">
    <location>
        <begin position="240"/>
        <end position="296"/>
    </location>
</feature>
<dbReference type="Pfam" id="PF02837">
    <property type="entry name" value="Glyco_hydro_2_N"/>
    <property type="match status" value="1"/>
</dbReference>
<keyword evidence="11" id="KW-1185">Reference proteome</keyword>
<protein>
    <recommendedName>
        <fullName evidence="3">beta-galactosidase</fullName>
        <ecNumber evidence="3">3.2.1.23</ecNumber>
    </recommendedName>
</protein>
<dbReference type="RefSeq" id="WP_074224293.1">
    <property type="nucleotide sequence ID" value="NZ_FSRC01000001.1"/>
</dbReference>
<evidence type="ECO:0000256" key="5">
    <source>
        <dbReference type="ARBA" id="ARBA00023295"/>
    </source>
</evidence>
<dbReference type="Pfam" id="PF16353">
    <property type="entry name" value="LacZ_4"/>
    <property type="match status" value="1"/>
</dbReference>
<dbReference type="Proteomes" id="UP000185221">
    <property type="component" value="Unassembled WGS sequence"/>
</dbReference>
<feature type="domain" description="Glycosyl hydrolases family 2 sugar binding" evidence="8">
    <location>
        <begin position="62"/>
        <end position="195"/>
    </location>
</feature>
<dbReference type="InterPro" id="IPR006104">
    <property type="entry name" value="Glyco_hydro_2_N"/>
</dbReference>
<dbReference type="InterPro" id="IPR036156">
    <property type="entry name" value="Beta-gal/glucu_dom_sf"/>
</dbReference>
<dbReference type="InterPro" id="IPR008979">
    <property type="entry name" value="Galactose-bd-like_sf"/>
</dbReference>
<evidence type="ECO:0000259" key="8">
    <source>
        <dbReference type="Pfam" id="PF02837"/>
    </source>
</evidence>
<gene>
    <name evidence="10" type="ORF">SAMN05444394_1584</name>
</gene>
<dbReference type="STRING" id="226505.SAMN05444394_1584"/>
<dbReference type="InterPro" id="IPR006102">
    <property type="entry name" value="Ig-like_GH2"/>
</dbReference>
<feature type="domain" description="Beta-galactosidase" evidence="9">
    <location>
        <begin position="567"/>
        <end position="627"/>
    </location>
</feature>
<dbReference type="InterPro" id="IPR050347">
    <property type="entry name" value="Bact_Beta-galactosidase"/>
</dbReference>
<evidence type="ECO:0000256" key="2">
    <source>
        <dbReference type="ARBA" id="ARBA00007401"/>
    </source>
</evidence>
<dbReference type="Gene3D" id="2.60.120.260">
    <property type="entry name" value="Galactose-binding domain-like"/>
    <property type="match status" value="1"/>
</dbReference>